<name>A0A0B6ZZ29_9EUPU</name>
<dbReference type="EMBL" id="HACG01026998">
    <property type="protein sequence ID" value="CEK73863.1"/>
    <property type="molecule type" value="Transcribed_RNA"/>
</dbReference>
<proteinExistence type="predicted"/>
<protein>
    <submittedName>
        <fullName evidence="1">Uncharacterized protein</fullName>
    </submittedName>
</protein>
<reference evidence="1" key="1">
    <citation type="submission" date="2014-12" db="EMBL/GenBank/DDBJ databases">
        <title>Insight into the proteome of Arion vulgaris.</title>
        <authorList>
            <person name="Aradska J."/>
            <person name="Bulat T."/>
            <person name="Smidak R."/>
            <person name="Sarate P."/>
            <person name="Gangsoo J."/>
            <person name="Sialana F."/>
            <person name="Bilban M."/>
            <person name="Lubec G."/>
        </authorList>
    </citation>
    <scope>NUCLEOTIDE SEQUENCE</scope>
    <source>
        <tissue evidence="1">Skin</tissue>
    </source>
</reference>
<organism evidence="1">
    <name type="scientific">Arion vulgaris</name>
    <dbReference type="NCBI Taxonomy" id="1028688"/>
    <lineage>
        <taxon>Eukaryota</taxon>
        <taxon>Metazoa</taxon>
        <taxon>Spiralia</taxon>
        <taxon>Lophotrochozoa</taxon>
        <taxon>Mollusca</taxon>
        <taxon>Gastropoda</taxon>
        <taxon>Heterobranchia</taxon>
        <taxon>Euthyneura</taxon>
        <taxon>Panpulmonata</taxon>
        <taxon>Eupulmonata</taxon>
        <taxon>Stylommatophora</taxon>
        <taxon>Helicina</taxon>
        <taxon>Arionoidea</taxon>
        <taxon>Arionidae</taxon>
        <taxon>Arion</taxon>
    </lineage>
</organism>
<gene>
    <name evidence="1" type="primary">ORF88661</name>
</gene>
<evidence type="ECO:0000313" key="1">
    <source>
        <dbReference type="EMBL" id="CEK73863.1"/>
    </source>
</evidence>
<accession>A0A0B6ZZ29</accession>
<sequence>MRSSSSSTIHMSPYPQTREDRMMYPLFQCLSNDNSDCTIFVSSSCAVTTV</sequence>
<dbReference type="AlphaFoldDB" id="A0A0B6ZZ29"/>